<dbReference type="Proteomes" id="UP000036458">
    <property type="component" value="Chromosome"/>
</dbReference>
<dbReference type="Pfam" id="PF02390">
    <property type="entry name" value="Methyltransf_4"/>
    <property type="match status" value="1"/>
</dbReference>
<dbReference type="PROSITE" id="PS51625">
    <property type="entry name" value="SAM_MT_TRMB"/>
    <property type="match status" value="1"/>
</dbReference>
<comment type="catalytic activity">
    <reaction evidence="1 7">
        <text>guanosine(46) in tRNA + S-adenosyl-L-methionine = N(7)-methylguanosine(46) in tRNA + S-adenosyl-L-homocysteine</text>
        <dbReference type="Rhea" id="RHEA:42708"/>
        <dbReference type="Rhea" id="RHEA-COMP:10188"/>
        <dbReference type="Rhea" id="RHEA-COMP:10189"/>
        <dbReference type="ChEBI" id="CHEBI:57856"/>
        <dbReference type="ChEBI" id="CHEBI:59789"/>
        <dbReference type="ChEBI" id="CHEBI:74269"/>
        <dbReference type="ChEBI" id="CHEBI:74480"/>
        <dbReference type="EC" id="2.1.1.33"/>
    </reaction>
</comment>
<feature type="binding site" evidence="7">
    <location>
        <position position="121"/>
    </location>
    <ligand>
        <name>S-adenosyl-L-methionine</name>
        <dbReference type="ChEBI" id="CHEBI:59789"/>
    </ligand>
</feature>
<comment type="function">
    <text evidence="2 7">Catalyzes the formation of N(7)-methylguanine at position 46 (m7G46) in tRNA.</text>
</comment>
<dbReference type="STRING" id="1379910.TH63_07860"/>
<feature type="binding site" evidence="7">
    <location>
        <position position="47"/>
    </location>
    <ligand>
        <name>S-adenosyl-L-methionine</name>
        <dbReference type="ChEBI" id="CHEBI:59789"/>
    </ligand>
</feature>
<gene>
    <name evidence="7" type="primary">trmB</name>
    <name evidence="8" type="ORF">TH63_07860</name>
</gene>
<dbReference type="GO" id="GO:0043527">
    <property type="term" value="C:tRNA methyltransferase complex"/>
    <property type="evidence" value="ECO:0007669"/>
    <property type="project" value="TreeGrafter"/>
</dbReference>
<evidence type="ECO:0000256" key="7">
    <source>
        <dbReference type="HAMAP-Rule" id="MF_01057"/>
    </source>
</evidence>
<dbReference type="EC" id="2.1.1.33" evidence="7"/>
<dbReference type="OrthoDB" id="9802090at2"/>
<dbReference type="NCBIfam" id="TIGR00091">
    <property type="entry name" value="tRNA (guanosine(46)-N7)-methyltransferase TrmB"/>
    <property type="match status" value="1"/>
</dbReference>
<feature type="binding site" evidence="7">
    <location>
        <position position="157"/>
    </location>
    <ligand>
        <name>substrate</name>
    </ligand>
</feature>
<keyword evidence="6 7" id="KW-0819">tRNA processing</keyword>
<evidence type="ECO:0000313" key="9">
    <source>
        <dbReference type="Proteomes" id="UP000036458"/>
    </source>
</evidence>
<sequence length="218" mass="25436">MGRGKLEKFAVNANRANVVEPGKDQYEKLKGRWNSEFFHKNQPLVLEVGCGKGEYTIGMAQRYPQKNFIGIDIKGNRIWKGSTLAIENALHNVGFLRVFIENLDQHFGEQEVDEIWVTFPDPQPRKRDIKRRLMSPRFLDMYQRILKPGGKVHLKTDSELLFDYSLEVLEERKAQNLLYTKDLYESDLQDHTMGIYTTFEKTYLELGVPIKYLQFTVG</sequence>
<dbReference type="PATRIC" id="fig|1379910.4.peg.1715"/>
<evidence type="ECO:0000256" key="1">
    <source>
        <dbReference type="ARBA" id="ARBA00000142"/>
    </source>
</evidence>
<dbReference type="AlphaFoldDB" id="A0A0H4VJQ8"/>
<evidence type="ECO:0000256" key="5">
    <source>
        <dbReference type="ARBA" id="ARBA00022691"/>
    </source>
</evidence>
<accession>A0A0H4VJQ8</accession>
<dbReference type="GO" id="GO:0008176">
    <property type="term" value="F:tRNA (guanine(46)-N7)-methyltransferase activity"/>
    <property type="evidence" value="ECO:0007669"/>
    <property type="project" value="UniProtKB-UniRule"/>
</dbReference>
<comment type="similarity">
    <text evidence="7">Belongs to the class I-like SAM-binding methyltransferase superfamily. TrmB family.</text>
</comment>
<dbReference type="Gene3D" id="3.40.50.150">
    <property type="entry name" value="Vaccinia Virus protein VP39"/>
    <property type="match status" value="1"/>
</dbReference>
<dbReference type="InterPro" id="IPR003358">
    <property type="entry name" value="tRNA_(Gua-N-7)_MeTrfase_Trmb"/>
</dbReference>
<comment type="pathway">
    <text evidence="7">tRNA modification; N(7)-methylguanine-tRNA biosynthesis.</text>
</comment>
<feature type="binding site" evidence="7">
    <location>
        <position position="72"/>
    </location>
    <ligand>
        <name>S-adenosyl-L-methionine</name>
        <dbReference type="ChEBI" id="CHEBI:59789"/>
    </ligand>
</feature>
<dbReference type="PANTHER" id="PTHR23417:SF14">
    <property type="entry name" value="PENTACOTRIPEPTIDE-REPEAT REGION OF PRORP DOMAIN-CONTAINING PROTEIN"/>
    <property type="match status" value="1"/>
</dbReference>
<dbReference type="PANTHER" id="PTHR23417">
    <property type="entry name" value="3-DEOXY-D-MANNO-OCTULOSONIC-ACID TRANSFERASE/TRNA GUANINE-N 7 - -METHYLTRANSFERASE"/>
    <property type="match status" value="1"/>
</dbReference>
<dbReference type="CDD" id="cd02440">
    <property type="entry name" value="AdoMet_MTases"/>
    <property type="match status" value="1"/>
</dbReference>
<dbReference type="HAMAP" id="MF_01057">
    <property type="entry name" value="tRNA_methyltr_TrmB"/>
    <property type="match status" value="1"/>
</dbReference>
<dbReference type="InterPro" id="IPR029063">
    <property type="entry name" value="SAM-dependent_MTases_sf"/>
</dbReference>
<comment type="caution">
    <text evidence="7">Lacks conserved residue(s) required for the propagation of feature annotation.</text>
</comment>
<keyword evidence="3 7" id="KW-0489">Methyltransferase</keyword>
<reference evidence="8 9" key="1">
    <citation type="submission" date="2015-01" db="EMBL/GenBank/DDBJ databases">
        <title>Rufibacter sp./DG31D/ whole genome sequencing.</title>
        <authorList>
            <person name="Kim M.K."/>
            <person name="Srinivasan S."/>
            <person name="Lee J.-J."/>
        </authorList>
    </citation>
    <scope>NUCLEOTIDE SEQUENCE [LARGE SCALE GENOMIC DNA]</scope>
    <source>
        <strain evidence="8 9">DG31D</strain>
    </source>
</reference>
<dbReference type="UniPathway" id="UPA00989"/>
<evidence type="ECO:0000313" key="8">
    <source>
        <dbReference type="EMBL" id="AKQ45583.1"/>
    </source>
</evidence>
<dbReference type="KEGG" id="ruf:TH63_07860"/>
<evidence type="ECO:0000256" key="2">
    <source>
        <dbReference type="ARBA" id="ARBA00003015"/>
    </source>
</evidence>
<keyword evidence="9" id="KW-1185">Reference proteome</keyword>
<dbReference type="EMBL" id="CP010777">
    <property type="protein sequence ID" value="AKQ45583.1"/>
    <property type="molecule type" value="Genomic_DNA"/>
</dbReference>
<evidence type="ECO:0000256" key="3">
    <source>
        <dbReference type="ARBA" id="ARBA00022603"/>
    </source>
</evidence>
<proteinExistence type="inferred from homology"/>
<name>A0A0H4VJQ8_9BACT</name>
<evidence type="ECO:0000256" key="4">
    <source>
        <dbReference type="ARBA" id="ARBA00022679"/>
    </source>
</evidence>
<organism evidence="8 9">
    <name type="scientific">Rufibacter radiotolerans</name>
    <dbReference type="NCBI Taxonomy" id="1379910"/>
    <lineage>
        <taxon>Bacteria</taxon>
        <taxon>Pseudomonadati</taxon>
        <taxon>Bacteroidota</taxon>
        <taxon>Cytophagia</taxon>
        <taxon>Cytophagales</taxon>
        <taxon>Hymenobacteraceae</taxon>
        <taxon>Rufibacter</taxon>
    </lineage>
</organism>
<feature type="binding site" evidence="7">
    <location>
        <begin position="197"/>
        <end position="200"/>
    </location>
    <ligand>
        <name>substrate</name>
    </ligand>
</feature>
<dbReference type="InterPro" id="IPR055361">
    <property type="entry name" value="tRNA_methyltr_TrmB_bact"/>
</dbReference>
<dbReference type="NCBIfam" id="NF001080">
    <property type="entry name" value="PRK00121.2-2"/>
    <property type="match status" value="1"/>
</dbReference>
<keyword evidence="4 7" id="KW-0808">Transferase</keyword>
<keyword evidence="5 7" id="KW-0949">S-adenosyl-L-methionine</keyword>
<dbReference type="RefSeq" id="WP_048920469.1">
    <property type="nucleotide sequence ID" value="NZ_CP010777.1"/>
</dbReference>
<protein>
    <recommendedName>
        <fullName evidence="7">tRNA (guanine-N(7)-)-methyltransferase</fullName>
        <ecNumber evidence="7">2.1.1.33</ecNumber>
    </recommendedName>
    <alternativeName>
        <fullName evidence="7">tRNA (guanine(46)-N(7))-methyltransferase</fullName>
    </alternativeName>
    <alternativeName>
        <fullName evidence="7">tRNA(m7G46)-methyltransferase</fullName>
    </alternativeName>
</protein>
<dbReference type="SUPFAM" id="SSF53335">
    <property type="entry name" value="S-adenosyl-L-methionine-dependent methyltransferases"/>
    <property type="match status" value="1"/>
</dbReference>
<evidence type="ECO:0000256" key="6">
    <source>
        <dbReference type="ARBA" id="ARBA00022694"/>
    </source>
</evidence>